<dbReference type="InterPro" id="IPR001100">
    <property type="entry name" value="Pyr_nuc-diS_OxRdtase"/>
</dbReference>
<dbReference type="PATRIC" id="fig|28229.4.peg.3801"/>
<keyword evidence="2" id="KW-0285">Flavoprotein</keyword>
<dbReference type="PRINTS" id="PR00368">
    <property type="entry name" value="FADPNR"/>
</dbReference>
<feature type="active site" description="Proton acceptor" evidence="4">
    <location>
        <position position="449"/>
    </location>
</feature>
<feature type="domain" description="FAD/NAD(P)-binding" evidence="8">
    <location>
        <begin position="7"/>
        <end position="325"/>
    </location>
</feature>
<evidence type="ECO:0000256" key="3">
    <source>
        <dbReference type="ARBA" id="ARBA00022827"/>
    </source>
</evidence>
<feature type="binding site" evidence="5">
    <location>
        <begin position="141"/>
        <end position="143"/>
    </location>
    <ligand>
        <name>FAD</name>
        <dbReference type="ChEBI" id="CHEBI:57692"/>
    </ligand>
</feature>
<dbReference type="GO" id="GO:0003955">
    <property type="term" value="F:NAD(P)H dehydrogenase (quinone) activity"/>
    <property type="evidence" value="ECO:0007669"/>
    <property type="project" value="TreeGrafter"/>
</dbReference>
<evidence type="ECO:0000313" key="10">
    <source>
        <dbReference type="Proteomes" id="UP000029843"/>
    </source>
</evidence>
<dbReference type="Pfam" id="PF02852">
    <property type="entry name" value="Pyr_redox_dim"/>
    <property type="match status" value="1"/>
</dbReference>
<dbReference type="SUPFAM" id="SSF55424">
    <property type="entry name" value="FAD/NAD-linked reductases, dimerisation (C-terminal) domain"/>
    <property type="match status" value="1"/>
</dbReference>
<dbReference type="PANTHER" id="PTHR43014">
    <property type="entry name" value="MERCURIC REDUCTASE"/>
    <property type="match status" value="1"/>
</dbReference>
<comment type="cofactor">
    <cofactor evidence="5">
        <name>FAD</name>
        <dbReference type="ChEBI" id="CHEBI:57692"/>
    </cofactor>
    <text evidence="5">Binds 1 FAD per subunit.</text>
</comment>
<evidence type="ECO:0000259" key="7">
    <source>
        <dbReference type="Pfam" id="PF02852"/>
    </source>
</evidence>
<comment type="caution">
    <text evidence="9">The sequence shown here is derived from an EMBL/GenBank/DDBJ whole genome shotgun (WGS) entry which is preliminary data.</text>
</comment>
<protein>
    <submittedName>
        <fullName evidence="9">Dihydrolipoyl dehydrogenase</fullName>
        <ecNumber evidence="9">1.8.1.4</ecNumber>
    </submittedName>
</protein>
<proteinExistence type="inferred from homology"/>
<reference evidence="9 10" key="1">
    <citation type="submission" date="2014-08" db="EMBL/GenBank/DDBJ databases">
        <title>Genomic and Phenotypic Diversity of Colwellia psychrerythraea strains from Disparate Marine Basins.</title>
        <authorList>
            <person name="Techtmann S.M."/>
            <person name="Stelling S.C."/>
            <person name="Utturkar S.M."/>
            <person name="Alshibli N."/>
            <person name="Harris A."/>
            <person name="Brown S.D."/>
            <person name="Hazen T.C."/>
        </authorList>
    </citation>
    <scope>NUCLEOTIDE SEQUENCE [LARGE SCALE GENOMIC DNA]</scope>
    <source>
        <strain evidence="9 10">ND2E</strain>
    </source>
</reference>
<gene>
    <name evidence="9" type="ORF">ND2E_0323</name>
</gene>
<feature type="domain" description="Pyridine nucleotide-disulphide oxidoreductase dimerisation" evidence="7">
    <location>
        <begin position="348"/>
        <end position="459"/>
    </location>
</feature>
<dbReference type="Gene3D" id="3.50.50.60">
    <property type="entry name" value="FAD/NAD(P)-binding domain"/>
    <property type="match status" value="2"/>
</dbReference>
<dbReference type="EC" id="1.8.1.4" evidence="9"/>
<dbReference type="SUPFAM" id="SSF51905">
    <property type="entry name" value="FAD/NAD(P)-binding domain"/>
    <property type="match status" value="1"/>
</dbReference>
<evidence type="ECO:0000259" key="8">
    <source>
        <dbReference type="Pfam" id="PF07992"/>
    </source>
</evidence>
<dbReference type="InterPro" id="IPR023753">
    <property type="entry name" value="FAD/NAD-binding_dom"/>
</dbReference>
<dbReference type="NCBIfam" id="NF004939">
    <property type="entry name" value="PRK06292.1-1"/>
    <property type="match status" value="1"/>
</dbReference>
<dbReference type="GO" id="GO:0004148">
    <property type="term" value="F:dihydrolipoyl dehydrogenase (NADH) activity"/>
    <property type="evidence" value="ECO:0007669"/>
    <property type="project" value="UniProtKB-EC"/>
</dbReference>
<evidence type="ECO:0000256" key="1">
    <source>
        <dbReference type="ARBA" id="ARBA00007532"/>
    </source>
</evidence>
<evidence type="ECO:0000256" key="4">
    <source>
        <dbReference type="PIRSR" id="PIRSR000350-2"/>
    </source>
</evidence>
<dbReference type="InterPro" id="IPR004099">
    <property type="entry name" value="Pyr_nucl-diS_OxRdtase_dimer"/>
</dbReference>
<feature type="binding site" evidence="5">
    <location>
        <position position="268"/>
    </location>
    <ligand>
        <name>NAD(+)</name>
        <dbReference type="ChEBI" id="CHEBI:57540"/>
    </ligand>
</feature>
<accession>A0A099K971</accession>
<dbReference type="Pfam" id="PF07992">
    <property type="entry name" value="Pyr_redox_2"/>
    <property type="match status" value="1"/>
</dbReference>
<dbReference type="OrthoDB" id="9800167at2"/>
<dbReference type="PANTHER" id="PTHR43014:SF4">
    <property type="entry name" value="PYRIDINE NUCLEOTIDE-DISULFIDE OXIDOREDUCTASE RCLA-RELATED"/>
    <property type="match status" value="1"/>
</dbReference>
<evidence type="ECO:0000256" key="5">
    <source>
        <dbReference type="PIRSR" id="PIRSR000350-3"/>
    </source>
</evidence>
<sequence length="489" mass="53561">MKVINVDVAIIGTGTAGMGAYRAAKKHTDKVALIEGGTYGTTCARVGCMPSKLLIAAADASYHANQTDQFGIQVDRISVNGKAVMKRIQTERDRFVGFVVESVESFDEQDKIRGFAKFLDEHTLQVDEHSQVIAKRIVIATGSRPNYPEFLAAAGSRLLTNDNLFELNDLPKSVAVFGPGVIGLELGQALSRLGVKVKVFGRSGSVANLQDEEMKRYAERTFNEEFYFDAKADVISTLEKNEAVEVIYFDKSGQKTTESFQYILAATGRRANVDKLGLENTSIKLDEKNNPLFDELTLQTSVDHIFVAGDANNSLTLLHEAADDGKVAGTNAGAYPVIAQGQRRAPLSVVFTEPQVASVGLSLRQIADLYADQSTTNYVVGQVSFEGQGRSRVMGKNKGLLKVYADQSSGKFLGAEMFGPAAEHIGHLLAWARQQQMTIQTMLTMPFYHPVIEEGLRTALRDAQHKLLVDKQTMNEFIMTHDNAIKLVI</sequence>
<dbReference type="InterPro" id="IPR036188">
    <property type="entry name" value="FAD/NAD-bd_sf"/>
</dbReference>
<feature type="binding site" evidence="5">
    <location>
        <begin position="178"/>
        <end position="185"/>
    </location>
    <ligand>
        <name>NAD(+)</name>
        <dbReference type="ChEBI" id="CHEBI:57540"/>
    </ligand>
</feature>
<feature type="binding site" evidence="5">
    <location>
        <position position="52"/>
    </location>
    <ligand>
        <name>FAD</name>
        <dbReference type="ChEBI" id="CHEBI:57692"/>
    </ligand>
</feature>
<feature type="binding site" evidence="5">
    <location>
        <position position="310"/>
    </location>
    <ligand>
        <name>FAD</name>
        <dbReference type="ChEBI" id="CHEBI:57692"/>
    </ligand>
</feature>
<dbReference type="EMBL" id="JQED01000055">
    <property type="protein sequence ID" value="KGJ86916.1"/>
    <property type="molecule type" value="Genomic_DNA"/>
</dbReference>
<organism evidence="9 10">
    <name type="scientific">Colwellia psychrerythraea</name>
    <name type="common">Vibrio psychroerythus</name>
    <dbReference type="NCBI Taxonomy" id="28229"/>
    <lineage>
        <taxon>Bacteria</taxon>
        <taxon>Pseudomonadati</taxon>
        <taxon>Pseudomonadota</taxon>
        <taxon>Gammaproteobacteria</taxon>
        <taxon>Alteromonadales</taxon>
        <taxon>Colwelliaceae</taxon>
        <taxon>Colwellia</taxon>
    </lineage>
</organism>
<evidence type="ECO:0000256" key="2">
    <source>
        <dbReference type="ARBA" id="ARBA00022630"/>
    </source>
</evidence>
<keyword evidence="3 5" id="KW-0274">FAD</keyword>
<keyword evidence="5" id="KW-0547">Nucleotide-binding</keyword>
<dbReference type="PRINTS" id="PR00411">
    <property type="entry name" value="PNDRDTASEI"/>
</dbReference>
<dbReference type="GO" id="GO:0050660">
    <property type="term" value="F:flavin adenine dinucleotide binding"/>
    <property type="evidence" value="ECO:0007669"/>
    <property type="project" value="TreeGrafter"/>
</dbReference>
<feature type="disulfide bond" description="Redox-active" evidence="6">
    <location>
        <begin position="43"/>
        <end position="48"/>
    </location>
</feature>
<keyword evidence="9" id="KW-0560">Oxidoreductase</keyword>
<comment type="similarity">
    <text evidence="1">Belongs to the class-I pyridine nucleotide-disulfide oxidoreductase family.</text>
</comment>
<dbReference type="InterPro" id="IPR016156">
    <property type="entry name" value="FAD/NAD-linked_Rdtase_dimer_sf"/>
</dbReference>
<evidence type="ECO:0000256" key="6">
    <source>
        <dbReference type="PIRSR" id="PIRSR000350-4"/>
    </source>
</evidence>
<dbReference type="AlphaFoldDB" id="A0A099K971"/>
<evidence type="ECO:0000313" key="9">
    <source>
        <dbReference type="EMBL" id="KGJ86916.1"/>
    </source>
</evidence>
<name>A0A099K971_COLPS</name>
<dbReference type="Proteomes" id="UP000029843">
    <property type="component" value="Unassembled WGS sequence"/>
</dbReference>
<dbReference type="Gene3D" id="3.30.390.30">
    <property type="match status" value="1"/>
</dbReference>
<dbReference type="PIRSF" id="PIRSF000350">
    <property type="entry name" value="Mercury_reductase_MerA"/>
    <property type="match status" value="1"/>
</dbReference>
<keyword evidence="5" id="KW-0520">NAD</keyword>
<dbReference type="RefSeq" id="WP_033095407.1">
    <property type="nucleotide sequence ID" value="NZ_JQED01000055.1"/>
</dbReference>